<name>A0ABW5SW91_9BACL</name>
<evidence type="ECO:0000313" key="1">
    <source>
        <dbReference type="EMBL" id="MFD2703846.1"/>
    </source>
</evidence>
<keyword evidence="2" id="KW-1185">Reference proteome</keyword>
<sequence length="97" mass="11201">MMTITIDPQLLKEYLETLAKLAAAGHKVDREISEGLKLYRIATGIESMEEHIDEKAAFRSKMNFRGLALELRNKNLIPEDQLNPIVDEILSRPNYMW</sequence>
<reference evidence="2" key="1">
    <citation type="journal article" date="2019" name="Int. J. Syst. Evol. Microbiol.">
        <title>The Global Catalogue of Microorganisms (GCM) 10K type strain sequencing project: providing services to taxonomists for standard genome sequencing and annotation.</title>
        <authorList>
            <consortium name="The Broad Institute Genomics Platform"/>
            <consortium name="The Broad Institute Genome Sequencing Center for Infectious Disease"/>
            <person name="Wu L."/>
            <person name="Ma J."/>
        </authorList>
    </citation>
    <scope>NUCLEOTIDE SEQUENCE [LARGE SCALE GENOMIC DNA]</scope>
    <source>
        <strain evidence="2">KCTC 33849</strain>
    </source>
</reference>
<dbReference type="Proteomes" id="UP001597540">
    <property type="component" value="Unassembled WGS sequence"/>
</dbReference>
<comment type="caution">
    <text evidence="1">The sequence shown here is derived from an EMBL/GenBank/DDBJ whole genome shotgun (WGS) entry which is preliminary data.</text>
</comment>
<organism evidence="1 2">
    <name type="scientific">Paenibacillus shunpengii</name>
    <dbReference type="NCBI Taxonomy" id="2054424"/>
    <lineage>
        <taxon>Bacteria</taxon>
        <taxon>Bacillati</taxon>
        <taxon>Bacillota</taxon>
        <taxon>Bacilli</taxon>
        <taxon>Bacillales</taxon>
        <taxon>Paenibacillaceae</taxon>
        <taxon>Paenibacillus</taxon>
    </lineage>
</organism>
<evidence type="ECO:0000313" key="2">
    <source>
        <dbReference type="Proteomes" id="UP001597540"/>
    </source>
</evidence>
<dbReference type="RefSeq" id="WP_379265434.1">
    <property type="nucleotide sequence ID" value="NZ_JBHUMJ010000025.1"/>
</dbReference>
<proteinExistence type="predicted"/>
<accession>A0ABW5SW91</accession>
<protein>
    <submittedName>
        <fullName evidence="1">Uncharacterized protein</fullName>
    </submittedName>
</protein>
<dbReference type="EMBL" id="JBHUMJ010000025">
    <property type="protein sequence ID" value="MFD2703846.1"/>
    <property type="molecule type" value="Genomic_DNA"/>
</dbReference>
<gene>
    <name evidence="1" type="ORF">ACFSVM_25785</name>
</gene>